<evidence type="ECO:0000313" key="2">
    <source>
        <dbReference type="Proteomes" id="UP001295684"/>
    </source>
</evidence>
<protein>
    <submittedName>
        <fullName evidence="1">Uncharacterized protein</fullName>
    </submittedName>
</protein>
<comment type="caution">
    <text evidence="1">The sequence shown here is derived from an EMBL/GenBank/DDBJ whole genome shotgun (WGS) entry which is preliminary data.</text>
</comment>
<reference evidence="1" key="1">
    <citation type="submission" date="2023-07" db="EMBL/GenBank/DDBJ databases">
        <authorList>
            <consortium name="AG Swart"/>
            <person name="Singh M."/>
            <person name="Singh A."/>
            <person name="Seah K."/>
            <person name="Emmerich C."/>
        </authorList>
    </citation>
    <scope>NUCLEOTIDE SEQUENCE</scope>
    <source>
        <strain evidence="1">DP1</strain>
    </source>
</reference>
<proteinExistence type="predicted"/>
<keyword evidence="2" id="KW-1185">Reference proteome</keyword>
<organism evidence="1 2">
    <name type="scientific">Euplotes crassus</name>
    <dbReference type="NCBI Taxonomy" id="5936"/>
    <lineage>
        <taxon>Eukaryota</taxon>
        <taxon>Sar</taxon>
        <taxon>Alveolata</taxon>
        <taxon>Ciliophora</taxon>
        <taxon>Intramacronucleata</taxon>
        <taxon>Spirotrichea</taxon>
        <taxon>Hypotrichia</taxon>
        <taxon>Euplotida</taxon>
        <taxon>Euplotidae</taxon>
        <taxon>Moneuplotes</taxon>
    </lineage>
</organism>
<dbReference type="EMBL" id="CAMPGE010004325">
    <property type="protein sequence ID" value="CAI2363172.1"/>
    <property type="molecule type" value="Genomic_DNA"/>
</dbReference>
<dbReference type="Proteomes" id="UP001295684">
    <property type="component" value="Unassembled WGS sequence"/>
</dbReference>
<sequence>MGVFDVFFLCARLSFIFLISIDFFNRLLISCFKELCVFCCVFFSSLFERSSWANLYTSVFISTNVF</sequence>
<accession>A0AAD1U9J9</accession>
<evidence type="ECO:0000313" key="1">
    <source>
        <dbReference type="EMBL" id="CAI2363172.1"/>
    </source>
</evidence>
<dbReference type="AlphaFoldDB" id="A0AAD1U9J9"/>
<name>A0AAD1U9J9_EUPCR</name>
<gene>
    <name evidence="1" type="ORF">ECRASSUSDP1_LOCUS4502</name>
</gene>